<sequence>MTCGKTFSSADIMRLILPLMLALLFIKAGAITTTPAGRILGQDTAPSDSMSVAPMADCKGAMIDVGEQIRRCYLDCEGPPEPVEGSTIGIHQTEVEGPMVVECLKVRLTQTFTQTWTFSTIKSEMSRVVLQADIDECKKELSKRCPTYNCRSREPDTLDEEYHYGSTTTKSRDMILLYSSKSALFYNEGQQHISPAGAQSSFLAADKKGIKDKLVFLWDEDVEITSCPYRLVGEYGCDRFKDSEEDFYSCNGGRIAVTPRKGNPDVLSSLCPGLKLSEEGFMYTMTKGEAKSSKTGRLSINVMSSAAESEDTSYLRHKIQQMAKKLDSDICINQCEILSLEARVSNQTRKLVRSGLDSYLILPNGTAQYCNPLHGCKLPSKIVYCGNPSRISIICSGVTRYWNPLLPFTEPGGECYKPDQVERLTFTMGSTHYEVDAGLKVKVPNHQYHHKYANEFLRYHNSRLNMRVQDLNELKEGWTAAKGENVIPYEEGKDSTTIDAPHISIGSKIVGTMTGIFSSIKTIEAVVGVFVMMGAVGLTVSLINKIFPSTATKRYGDYTNVLQSLPFGSNKYEPTQQSSNIVWA</sequence>
<keyword evidence="3" id="KW-1185">Reference proteome</keyword>
<proteinExistence type="predicted"/>
<dbReference type="KEGG" id="vg:80539553"/>
<name>A0AAE7UFE5_9RHAB</name>
<evidence type="ECO:0000313" key="3">
    <source>
        <dbReference type="Proteomes" id="UP000830604"/>
    </source>
</evidence>
<dbReference type="Proteomes" id="UP000830604">
    <property type="component" value="Segment"/>
</dbReference>
<evidence type="ECO:0000313" key="2">
    <source>
        <dbReference type="EMBL" id="QRX38980.1"/>
    </source>
</evidence>
<evidence type="ECO:0000256" key="1">
    <source>
        <dbReference type="SAM" id="Phobius"/>
    </source>
</evidence>
<gene>
    <name evidence="2" type="primary">G</name>
</gene>
<organism evidence="2 3">
    <name type="scientific">chrysanthemum yellow dwarf associated virus</name>
    <dbReference type="NCBI Taxonomy" id="3070829"/>
    <lineage>
        <taxon>Viruses</taxon>
        <taxon>Riboviria</taxon>
        <taxon>Orthornavirae</taxon>
        <taxon>Negarnaviricota</taxon>
        <taxon>Haploviricotina</taxon>
        <taxon>Monjiviricetes</taxon>
        <taxon>Mononegavirales</taxon>
        <taxon>Rhabdoviridae</taxon>
        <taxon>Betarhabdovirinae</taxon>
        <taxon>Alphacytorhabdovirus</taxon>
        <taxon>Alphacytorhabdovirus alphachysanthemi</taxon>
        <taxon>Cytorhabdovirus chrysanthemi</taxon>
    </lineage>
</organism>
<keyword evidence="1" id="KW-0812">Transmembrane</keyword>
<dbReference type="EMBL" id="MW039593">
    <property type="protein sequence ID" value="QRX38980.1"/>
    <property type="molecule type" value="Viral_cRNA"/>
</dbReference>
<feature type="transmembrane region" description="Helical" evidence="1">
    <location>
        <begin position="525"/>
        <end position="544"/>
    </location>
</feature>
<dbReference type="GeneID" id="80539553"/>
<dbReference type="RefSeq" id="YP_010800898.1">
    <property type="nucleotide sequence ID" value="NC_076914.1"/>
</dbReference>
<reference evidence="2 3" key="1">
    <citation type="journal article" date="2021" name="Arch. Virol.">
        <title>Molecular characterization of a novel cytorhabdovirus associated with chrysanthemum yellow dwarf disease.</title>
        <authorList>
            <person name="Liu Q."/>
            <person name="Jin J."/>
            <person name="Yang L."/>
            <person name="Zhang S."/>
            <person name="Cao M."/>
        </authorList>
    </citation>
    <scope>NUCLEOTIDE SEQUENCE [LARGE SCALE GENOMIC DNA]</scope>
    <source>
        <strain evidence="2">Cq</strain>
    </source>
</reference>
<keyword evidence="1" id="KW-1133">Transmembrane helix</keyword>
<protein>
    <submittedName>
        <fullName evidence="2">Glycoprotein</fullName>
    </submittedName>
</protein>
<keyword evidence="1" id="KW-0472">Membrane</keyword>
<accession>A0AAE7UFE5</accession>